<dbReference type="SUPFAM" id="SSF53098">
    <property type="entry name" value="Ribonuclease H-like"/>
    <property type="match status" value="1"/>
</dbReference>
<name>A0A392UJI1_9FABA</name>
<dbReference type="GO" id="GO:0004523">
    <property type="term" value="F:RNA-DNA hybrid ribonuclease activity"/>
    <property type="evidence" value="ECO:0007669"/>
    <property type="project" value="InterPro"/>
</dbReference>
<proteinExistence type="predicted"/>
<dbReference type="InterPro" id="IPR002156">
    <property type="entry name" value="RNaseH_domain"/>
</dbReference>
<sequence>MRGESGEWCGGFARGLGDCEVVVAELWGILEGLNHAWRLGFCRVELRCNSHMVVQMINKEDQETSSS</sequence>
<evidence type="ECO:0000313" key="2">
    <source>
        <dbReference type="EMBL" id="MCI73789.1"/>
    </source>
</evidence>
<comment type="caution">
    <text evidence="2">The sequence shown here is derived from an EMBL/GenBank/DDBJ whole genome shotgun (WGS) entry which is preliminary data.</text>
</comment>
<dbReference type="PANTHER" id="PTHR47723">
    <property type="entry name" value="OS05G0353850 PROTEIN"/>
    <property type="match status" value="1"/>
</dbReference>
<dbReference type="CDD" id="cd06222">
    <property type="entry name" value="RNase_H_like"/>
    <property type="match status" value="1"/>
</dbReference>
<evidence type="ECO:0000259" key="1">
    <source>
        <dbReference type="Pfam" id="PF13456"/>
    </source>
</evidence>
<dbReference type="GO" id="GO:0003676">
    <property type="term" value="F:nucleic acid binding"/>
    <property type="evidence" value="ECO:0007669"/>
    <property type="project" value="InterPro"/>
</dbReference>
<dbReference type="InterPro" id="IPR053151">
    <property type="entry name" value="RNase_H-like"/>
</dbReference>
<dbReference type="AlphaFoldDB" id="A0A392UJI1"/>
<evidence type="ECO:0000313" key="3">
    <source>
        <dbReference type="Proteomes" id="UP000265520"/>
    </source>
</evidence>
<accession>A0A392UJI1</accession>
<dbReference type="EMBL" id="LXQA010846524">
    <property type="protein sequence ID" value="MCI73789.1"/>
    <property type="molecule type" value="Genomic_DNA"/>
</dbReference>
<organism evidence="2 3">
    <name type="scientific">Trifolium medium</name>
    <dbReference type="NCBI Taxonomy" id="97028"/>
    <lineage>
        <taxon>Eukaryota</taxon>
        <taxon>Viridiplantae</taxon>
        <taxon>Streptophyta</taxon>
        <taxon>Embryophyta</taxon>
        <taxon>Tracheophyta</taxon>
        <taxon>Spermatophyta</taxon>
        <taxon>Magnoliopsida</taxon>
        <taxon>eudicotyledons</taxon>
        <taxon>Gunneridae</taxon>
        <taxon>Pentapetalae</taxon>
        <taxon>rosids</taxon>
        <taxon>fabids</taxon>
        <taxon>Fabales</taxon>
        <taxon>Fabaceae</taxon>
        <taxon>Papilionoideae</taxon>
        <taxon>50 kb inversion clade</taxon>
        <taxon>NPAAA clade</taxon>
        <taxon>Hologalegina</taxon>
        <taxon>IRL clade</taxon>
        <taxon>Trifolieae</taxon>
        <taxon>Trifolium</taxon>
    </lineage>
</organism>
<dbReference type="InterPro" id="IPR012337">
    <property type="entry name" value="RNaseH-like_sf"/>
</dbReference>
<reference evidence="2 3" key="1">
    <citation type="journal article" date="2018" name="Front. Plant Sci.">
        <title>Red Clover (Trifolium pratense) and Zigzag Clover (T. medium) - A Picture of Genomic Similarities and Differences.</title>
        <authorList>
            <person name="Dluhosova J."/>
            <person name="Istvanek J."/>
            <person name="Nedelnik J."/>
            <person name="Repkova J."/>
        </authorList>
    </citation>
    <scope>NUCLEOTIDE SEQUENCE [LARGE SCALE GENOMIC DNA]</scope>
    <source>
        <strain evidence="3">cv. 10/8</strain>
        <tissue evidence="2">Leaf</tissue>
    </source>
</reference>
<dbReference type="Gene3D" id="3.30.420.10">
    <property type="entry name" value="Ribonuclease H-like superfamily/Ribonuclease H"/>
    <property type="match status" value="1"/>
</dbReference>
<feature type="domain" description="RNase H type-1" evidence="1">
    <location>
        <begin position="2"/>
        <end position="64"/>
    </location>
</feature>
<dbReference type="Pfam" id="PF13456">
    <property type="entry name" value="RVT_3"/>
    <property type="match status" value="1"/>
</dbReference>
<protein>
    <submittedName>
        <fullName evidence="2">Ribonuclease H protein</fullName>
    </submittedName>
</protein>
<dbReference type="PANTHER" id="PTHR47723:SF19">
    <property type="entry name" value="POLYNUCLEOTIDYL TRANSFERASE, RIBONUCLEASE H-LIKE SUPERFAMILY PROTEIN"/>
    <property type="match status" value="1"/>
</dbReference>
<dbReference type="Proteomes" id="UP000265520">
    <property type="component" value="Unassembled WGS sequence"/>
</dbReference>
<keyword evidence="3" id="KW-1185">Reference proteome</keyword>
<dbReference type="InterPro" id="IPR036397">
    <property type="entry name" value="RNaseH_sf"/>
</dbReference>
<dbReference type="InterPro" id="IPR044730">
    <property type="entry name" value="RNase_H-like_dom_plant"/>
</dbReference>